<dbReference type="RefSeq" id="WP_338264522.1">
    <property type="nucleotide sequence ID" value="NZ_AP027271.1"/>
</dbReference>
<reference evidence="2 3" key="1">
    <citation type="submission" date="2023-01" db="EMBL/GenBank/DDBJ databases">
        <title>Complete genome sequence of Marinomonas pontica strain 200518_36.</title>
        <authorList>
            <person name="Ueki S."/>
            <person name="Gajardo G."/>
            <person name="Maruyama F."/>
        </authorList>
    </citation>
    <scope>NUCLEOTIDE SEQUENCE [LARGE SCALE GENOMIC DNA]</scope>
    <source>
        <strain evidence="2 3">200518_36</strain>
    </source>
</reference>
<dbReference type="Proteomes" id="UP001307608">
    <property type="component" value="Chromosome"/>
</dbReference>
<name>A0ABN6WHA1_9GAMM</name>
<keyword evidence="1" id="KW-0812">Transmembrane</keyword>
<organism evidence="2 3">
    <name type="scientific">Marinomonas pontica</name>
    <dbReference type="NCBI Taxonomy" id="264739"/>
    <lineage>
        <taxon>Bacteria</taxon>
        <taxon>Pseudomonadati</taxon>
        <taxon>Pseudomonadota</taxon>
        <taxon>Gammaproteobacteria</taxon>
        <taxon>Oceanospirillales</taxon>
        <taxon>Oceanospirillaceae</taxon>
        <taxon>Marinomonas</taxon>
    </lineage>
</organism>
<accession>A0ABN6WHA1</accession>
<feature type="transmembrane region" description="Helical" evidence="1">
    <location>
        <begin position="21"/>
        <end position="39"/>
    </location>
</feature>
<keyword evidence="3" id="KW-1185">Reference proteome</keyword>
<sequence>MPNSNIEIIAPADGRGETRNFLLVCVVVLACAIGLLSMIHSSPQNALSELPNQFSNLATQVSNAVEEIELLEEAELINAPYQLADLPFPTYQNQSFIQLDEHCFSLFQGQYVFVVERHEDGWDAHWAQSEQAVDCHASLDWHSLNQ</sequence>
<keyword evidence="1" id="KW-0472">Membrane</keyword>
<dbReference type="EMBL" id="AP027271">
    <property type="protein sequence ID" value="BDX01336.1"/>
    <property type="molecule type" value="Genomic_DNA"/>
</dbReference>
<evidence type="ECO:0000256" key="1">
    <source>
        <dbReference type="SAM" id="Phobius"/>
    </source>
</evidence>
<evidence type="ECO:0000313" key="3">
    <source>
        <dbReference type="Proteomes" id="UP001307608"/>
    </source>
</evidence>
<proteinExistence type="predicted"/>
<keyword evidence="1" id="KW-1133">Transmembrane helix</keyword>
<gene>
    <name evidence="2" type="ORF">MACH16_00840</name>
</gene>
<evidence type="ECO:0000313" key="2">
    <source>
        <dbReference type="EMBL" id="BDX01336.1"/>
    </source>
</evidence>
<protein>
    <submittedName>
        <fullName evidence="2">Uncharacterized protein</fullName>
    </submittedName>
</protein>